<accession>A0ABN9PF40</accession>
<proteinExistence type="predicted"/>
<dbReference type="Proteomes" id="UP001189429">
    <property type="component" value="Unassembled WGS sequence"/>
</dbReference>
<organism evidence="1 2">
    <name type="scientific">Prorocentrum cordatum</name>
    <dbReference type="NCBI Taxonomy" id="2364126"/>
    <lineage>
        <taxon>Eukaryota</taxon>
        <taxon>Sar</taxon>
        <taxon>Alveolata</taxon>
        <taxon>Dinophyceae</taxon>
        <taxon>Prorocentrales</taxon>
        <taxon>Prorocentraceae</taxon>
        <taxon>Prorocentrum</taxon>
    </lineage>
</organism>
<sequence length="594" mass="64828">MRSMEFTGLPGRMVIMKDLSKIMGEFPYQQPTVFNFYLPQYAPDGLPDGMVAPEFQIFDAPLVVSFAEAMISMIKNQGLSDYDGGYGIPSWNCKGSFRLLKNFDTMEELWSQMDLLLTGGRLGPMKEDIVSFAGTRVGDSVCIQSAQYAVVLSPHFHTLGGVLPEGPRSPLGDHGSATSSSAGYKAMVVLYLFGGVGSFNMPVPLECALYDQYVSIRKTVALQPSQLLEINSDGQACTAIGIHGQLTIVKELYDDGDAAFVTNVGNLNEPRLGHPSARTCPGGFSHNDMQHASQTLYCQIGMNFKNGGGGRMADALAASQVTYSVKSFSLSGQAAWSEGQVTKRSVISGTQTEGGFHPDPRAQRIINNLTTVELSSIYAKEYINAFGESVNSFNGIQEALESGDSLLQIPANNYGWMEQLKQVARLVAARTSRFAERDFFFFVGFGGFDMHSNLEGRLFSMFGTMDMGIRAFVNEMKAQGIWENVLLATQSDFARTLDPNADMGTDHAWAGNHFILSGAVNGGRIYNQFPEPLAAGNPADLGRGRLIPKYPYESYMVPIAKWLGVEYGRLGTVFPNFPNFNSSFIIPQLNLISS</sequence>
<protein>
    <recommendedName>
        <fullName evidence="3">DUF1501 domain-containing protein</fullName>
    </recommendedName>
</protein>
<evidence type="ECO:0000313" key="2">
    <source>
        <dbReference type="Proteomes" id="UP001189429"/>
    </source>
</evidence>
<dbReference type="PANTHER" id="PTHR43737">
    <property type="entry name" value="BLL7424 PROTEIN"/>
    <property type="match status" value="1"/>
</dbReference>
<evidence type="ECO:0008006" key="3">
    <source>
        <dbReference type="Google" id="ProtNLM"/>
    </source>
</evidence>
<dbReference type="Pfam" id="PF07394">
    <property type="entry name" value="DUF1501"/>
    <property type="match status" value="1"/>
</dbReference>
<dbReference type="PANTHER" id="PTHR43737:SF1">
    <property type="entry name" value="DUF1501 DOMAIN-CONTAINING PROTEIN"/>
    <property type="match status" value="1"/>
</dbReference>
<evidence type="ECO:0000313" key="1">
    <source>
        <dbReference type="EMBL" id="CAK0791502.1"/>
    </source>
</evidence>
<gene>
    <name evidence="1" type="ORF">PCOR1329_LOCUS2378</name>
</gene>
<reference evidence="1" key="1">
    <citation type="submission" date="2023-10" db="EMBL/GenBank/DDBJ databases">
        <authorList>
            <person name="Chen Y."/>
            <person name="Shah S."/>
            <person name="Dougan E. K."/>
            <person name="Thang M."/>
            <person name="Chan C."/>
        </authorList>
    </citation>
    <scope>NUCLEOTIDE SEQUENCE [LARGE SCALE GENOMIC DNA]</scope>
</reference>
<dbReference type="InterPro" id="IPR010869">
    <property type="entry name" value="DUF1501"/>
</dbReference>
<keyword evidence="2" id="KW-1185">Reference proteome</keyword>
<name>A0ABN9PF40_9DINO</name>
<comment type="caution">
    <text evidence="1">The sequence shown here is derived from an EMBL/GenBank/DDBJ whole genome shotgun (WGS) entry which is preliminary data.</text>
</comment>
<dbReference type="EMBL" id="CAUYUJ010000599">
    <property type="protein sequence ID" value="CAK0791502.1"/>
    <property type="molecule type" value="Genomic_DNA"/>
</dbReference>